<reference evidence="5 6" key="1">
    <citation type="submission" date="2021-05" db="EMBL/GenBank/DDBJ databases">
        <title>Draft Whole Genome Sequencing Of Biosensor Chromobacterium violaceum Strain CV026 Reveals A Regulatory RNA In Chromobacterium violaceum Phenotype Regulatory Network.</title>
        <authorList>
            <person name="Hong K.W."/>
            <person name="Chan K.G."/>
            <person name="Chang C.-Y."/>
        </authorList>
    </citation>
    <scope>NUCLEOTIDE SEQUENCE [LARGE SCALE GENOMIC DNA]</scope>
    <source>
        <strain evidence="5 6">ATCC 31532</strain>
    </source>
</reference>
<dbReference type="EMBL" id="JAHDTB010000003">
    <property type="protein sequence ID" value="MBW8287179.1"/>
    <property type="molecule type" value="Genomic_DNA"/>
</dbReference>
<dbReference type="SUPFAM" id="SSF55073">
    <property type="entry name" value="Nucleotide cyclase"/>
    <property type="match status" value="1"/>
</dbReference>
<evidence type="ECO:0000259" key="4">
    <source>
        <dbReference type="PROSITE" id="PS50887"/>
    </source>
</evidence>
<comment type="catalytic activity">
    <reaction evidence="2">
        <text>2 GTP = 3',3'-c-di-GMP + 2 diphosphate</text>
        <dbReference type="Rhea" id="RHEA:24898"/>
        <dbReference type="ChEBI" id="CHEBI:33019"/>
        <dbReference type="ChEBI" id="CHEBI:37565"/>
        <dbReference type="ChEBI" id="CHEBI:58805"/>
        <dbReference type="EC" id="2.7.7.65"/>
    </reaction>
</comment>
<dbReference type="SMART" id="SM00267">
    <property type="entry name" value="GGDEF"/>
    <property type="match status" value="1"/>
</dbReference>
<keyword evidence="6" id="KW-1185">Reference proteome</keyword>
<keyword evidence="3" id="KW-0472">Membrane</keyword>
<evidence type="ECO:0000313" key="6">
    <source>
        <dbReference type="Proteomes" id="UP000711178"/>
    </source>
</evidence>
<evidence type="ECO:0000256" key="1">
    <source>
        <dbReference type="ARBA" id="ARBA00012528"/>
    </source>
</evidence>
<keyword evidence="3" id="KW-1133">Transmembrane helix</keyword>
<name>A0ABS7FAS5_9NEIS</name>
<comment type="caution">
    <text evidence="5">The sequence shown here is derived from an EMBL/GenBank/DDBJ whole genome shotgun (WGS) entry which is preliminary data.</text>
</comment>
<dbReference type="PANTHER" id="PTHR45138:SF9">
    <property type="entry name" value="DIGUANYLATE CYCLASE DGCM-RELATED"/>
    <property type="match status" value="1"/>
</dbReference>
<dbReference type="CDD" id="cd01949">
    <property type="entry name" value="GGDEF"/>
    <property type="match status" value="1"/>
</dbReference>
<dbReference type="EC" id="2.7.7.65" evidence="1"/>
<evidence type="ECO:0000256" key="3">
    <source>
        <dbReference type="SAM" id="Phobius"/>
    </source>
</evidence>
<accession>A0ABS7FAS5</accession>
<dbReference type="Proteomes" id="UP000711178">
    <property type="component" value="Unassembled WGS sequence"/>
</dbReference>
<dbReference type="InterPro" id="IPR007890">
    <property type="entry name" value="CHASE2"/>
</dbReference>
<sequence>MHAPSPPRPGRLTPLLLAILGLLLTGSQLLNRLDLWLYDGLSRSRLAHDDHAAITVIAVDEKSLAELGRWPWPRAYHAQLLDKLSQAKAVGLDIAIVEPSAQPEADQHLAAAIRRNGKVIGPVFPEMQGRRLVETRPLPLLSQAMTGLGHTDYEQDDDGIIRRVYLQAGLGGPRYLSFASALCQLASGGKPATPAAAPAGAAAWHRAQAVMVPFSSGNRPYQTVSYADALNRLPPASFAGRIVLIGATATGLGDSHPTPISANNRGLSGVEINAFMVHALLENLQITQLDTVWKGLLAALILLLADWRLSRQRSPRRLLAHYALTALAMLLASAVALYLGRLWIGGGVTALLLLLAGMLRFVASLSRLHTLAMTDGLTGLHNRRHFDEAFAATLAAHQRQRRPLALLIVDLDNFKGYNDHYGHYAGDEVLQRTAGALRKCFRRKDETVARLGGEEFGILLANRRPEQALAAAERFRRYLEDLQLPHAASPLGKVTCSIGVAARPPADDTPRSLFEDADQALYLAKSEGRNRVCQAESGPAAPQASAP</sequence>
<proteinExistence type="predicted"/>
<keyword evidence="3" id="KW-0812">Transmembrane</keyword>
<dbReference type="SMART" id="SM01080">
    <property type="entry name" value="CHASE2"/>
    <property type="match status" value="1"/>
</dbReference>
<dbReference type="RefSeq" id="WP_080770216.1">
    <property type="nucleotide sequence ID" value="NZ_CP142381.1"/>
</dbReference>
<dbReference type="Pfam" id="PF05226">
    <property type="entry name" value="CHASE2"/>
    <property type="match status" value="1"/>
</dbReference>
<dbReference type="InterPro" id="IPR000160">
    <property type="entry name" value="GGDEF_dom"/>
</dbReference>
<dbReference type="PANTHER" id="PTHR45138">
    <property type="entry name" value="REGULATORY COMPONENTS OF SENSORY TRANSDUCTION SYSTEM"/>
    <property type="match status" value="1"/>
</dbReference>
<dbReference type="Gene3D" id="3.30.70.270">
    <property type="match status" value="1"/>
</dbReference>
<dbReference type="PROSITE" id="PS50887">
    <property type="entry name" value="GGDEF"/>
    <property type="match status" value="1"/>
</dbReference>
<gene>
    <name evidence="5" type="ORF">KIF53_05985</name>
</gene>
<dbReference type="InterPro" id="IPR029787">
    <property type="entry name" value="Nucleotide_cyclase"/>
</dbReference>
<organism evidence="5 6">
    <name type="scientific">Chromobacterium subtsugae</name>
    <dbReference type="NCBI Taxonomy" id="251747"/>
    <lineage>
        <taxon>Bacteria</taxon>
        <taxon>Pseudomonadati</taxon>
        <taxon>Pseudomonadota</taxon>
        <taxon>Betaproteobacteria</taxon>
        <taxon>Neisseriales</taxon>
        <taxon>Chromobacteriaceae</taxon>
        <taxon>Chromobacterium</taxon>
    </lineage>
</organism>
<dbReference type="InterPro" id="IPR043128">
    <property type="entry name" value="Rev_trsase/Diguanyl_cyclase"/>
</dbReference>
<feature type="transmembrane region" description="Helical" evidence="3">
    <location>
        <begin position="319"/>
        <end position="338"/>
    </location>
</feature>
<protein>
    <recommendedName>
        <fullName evidence="1">diguanylate cyclase</fullName>
        <ecNumber evidence="1">2.7.7.65</ecNumber>
    </recommendedName>
</protein>
<evidence type="ECO:0000313" key="5">
    <source>
        <dbReference type="EMBL" id="MBW8287179.1"/>
    </source>
</evidence>
<dbReference type="Pfam" id="PF00990">
    <property type="entry name" value="GGDEF"/>
    <property type="match status" value="1"/>
</dbReference>
<feature type="transmembrane region" description="Helical" evidence="3">
    <location>
        <begin position="344"/>
        <end position="363"/>
    </location>
</feature>
<dbReference type="NCBIfam" id="TIGR00254">
    <property type="entry name" value="GGDEF"/>
    <property type="match status" value="1"/>
</dbReference>
<dbReference type="InterPro" id="IPR050469">
    <property type="entry name" value="Diguanylate_Cyclase"/>
</dbReference>
<evidence type="ECO:0000256" key="2">
    <source>
        <dbReference type="ARBA" id="ARBA00034247"/>
    </source>
</evidence>
<dbReference type="GeneID" id="89685147"/>
<feature type="domain" description="GGDEF" evidence="4">
    <location>
        <begin position="402"/>
        <end position="537"/>
    </location>
</feature>